<dbReference type="InParanoid" id="A0A061GLH5"/>
<gene>
    <name evidence="2" type="ORF">TCM_037813</name>
</gene>
<evidence type="ECO:0000313" key="2">
    <source>
        <dbReference type="EMBL" id="EOY30690.1"/>
    </source>
</evidence>
<feature type="transmembrane region" description="Helical" evidence="1">
    <location>
        <begin position="52"/>
        <end position="73"/>
    </location>
</feature>
<reference evidence="2 3" key="1">
    <citation type="journal article" date="2013" name="Genome Biol.">
        <title>The genome sequence of the most widely cultivated cacao type and its use to identify candidate genes regulating pod color.</title>
        <authorList>
            <person name="Motamayor J.C."/>
            <person name="Mockaitis K."/>
            <person name="Schmutz J."/>
            <person name="Haiminen N."/>
            <person name="Iii D.L."/>
            <person name="Cornejo O."/>
            <person name="Findley S.D."/>
            <person name="Zheng P."/>
            <person name="Utro F."/>
            <person name="Royaert S."/>
            <person name="Saski C."/>
            <person name="Jenkins J."/>
            <person name="Podicheti R."/>
            <person name="Zhao M."/>
            <person name="Scheffler B.E."/>
            <person name="Stack J.C."/>
            <person name="Feltus F.A."/>
            <person name="Mustiga G.M."/>
            <person name="Amores F."/>
            <person name="Phillips W."/>
            <person name="Marelli J.P."/>
            <person name="May G.D."/>
            <person name="Shapiro H."/>
            <person name="Ma J."/>
            <person name="Bustamante C.D."/>
            <person name="Schnell R.J."/>
            <person name="Main D."/>
            <person name="Gilbert D."/>
            <person name="Parida L."/>
            <person name="Kuhn D.N."/>
        </authorList>
    </citation>
    <scope>NUCLEOTIDE SEQUENCE [LARGE SCALE GENOMIC DNA]</scope>
    <source>
        <strain evidence="3">cv. Matina 1-6</strain>
    </source>
</reference>
<keyword evidence="3" id="KW-1185">Reference proteome</keyword>
<evidence type="ECO:0000256" key="1">
    <source>
        <dbReference type="SAM" id="Phobius"/>
    </source>
</evidence>
<sequence>MTKFNSLQYFETKKKRNKEKVEKKKWSSFTNTHAMNTPHTSMFFLSLEIESSWCLCIVEVTCCFALISLLVSVDSGSERWKSFYLFPIFASIFWRFKFGRLSFLIFSFLFFFLCDAAGFFFFMLLDFFSDSWFLLFYG</sequence>
<dbReference type="Proteomes" id="UP000026915">
    <property type="component" value="Chromosome 9"/>
</dbReference>
<keyword evidence="1" id="KW-1133">Transmembrane helix</keyword>
<keyword evidence="1" id="KW-0812">Transmembrane</keyword>
<proteinExistence type="predicted"/>
<keyword evidence="1" id="KW-0472">Membrane</keyword>
<dbReference type="Gramene" id="EOY30690">
    <property type="protein sequence ID" value="EOY30690"/>
    <property type="gene ID" value="TCM_037813"/>
</dbReference>
<organism evidence="2 3">
    <name type="scientific">Theobroma cacao</name>
    <name type="common">Cacao</name>
    <name type="synonym">Cocoa</name>
    <dbReference type="NCBI Taxonomy" id="3641"/>
    <lineage>
        <taxon>Eukaryota</taxon>
        <taxon>Viridiplantae</taxon>
        <taxon>Streptophyta</taxon>
        <taxon>Embryophyta</taxon>
        <taxon>Tracheophyta</taxon>
        <taxon>Spermatophyta</taxon>
        <taxon>Magnoliopsida</taxon>
        <taxon>eudicotyledons</taxon>
        <taxon>Gunneridae</taxon>
        <taxon>Pentapetalae</taxon>
        <taxon>rosids</taxon>
        <taxon>malvids</taxon>
        <taxon>Malvales</taxon>
        <taxon>Malvaceae</taxon>
        <taxon>Byttnerioideae</taxon>
        <taxon>Theobroma</taxon>
    </lineage>
</organism>
<dbReference type="EMBL" id="CM001887">
    <property type="protein sequence ID" value="EOY30690.1"/>
    <property type="molecule type" value="Genomic_DNA"/>
</dbReference>
<dbReference type="AlphaFoldDB" id="A0A061GLH5"/>
<name>A0A061GLH5_THECC</name>
<protein>
    <submittedName>
        <fullName evidence="2">Uncharacterized protein</fullName>
    </submittedName>
</protein>
<evidence type="ECO:0000313" key="3">
    <source>
        <dbReference type="Proteomes" id="UP000026915"/>
    </source>
</evidence>
<feature type="transmembrane region" description="Helical" evidence="1">
    <location>
        <begin position="103"/>
        <end position="125"/>
    </location>
</feature>
<accession>A0A061GLH5</accession>
<dbReference type="HOGENOM" id="CLU_1858890_0_0_1"/>